<feature type="compositionally biased region" description="Low complexity" evidence="1">
    <location>
        <begin position="55"/>
        <end position="64"/>
    </location>
</feature>
<dbReference type="PANTHER" id="PTHR37981">
    <property type="entry name" value="LIPASE 2"/>
    <property type="match status" value="1"/>
</dbReference>
<evidence type="ECO:0000256" key="2">
    <source>
        <dbReference type="SAM" id="SignalP"/>
    </source>
</evidence>
<feature type="region of interest" description="Disordered" evidence="1">
    <location>
        <begin position="697"/>
        <end position="734"/>
    </location>
</feature>
<feature type="signal peptide" evidence="2">
    <location>
        <begin position="1"/>
        <end position="29"/>
    </location>
</feature>
<keyword evidence="4" id="KW-1185">Reference proteome</keyword>
<evidence type="ECO:0000313" key="4">
    <source>
        <dbReference type="Proteomes" id="UP001165652"/>
    </source>
</evidence>
<reference evidence="3" key="2">
    <citation type="submission" date="2023-02" db="EMBL/GenBank/DDBJ databases">
        <authorList>
            <person name="Rayyan A."/>
            <person name="Meyer T."/>
            <person name="Kyndt J.A."/>
        </authorList>
    </citation>
    <scope>NUCLEOTIDE SEQUENCE</scope>
    <source>
        <strain evidence="3">DSM 9987</strain>
    </source>
</reference>
<dbReference type="InterPro" id="IPR037460">
    <property type="entry name" value="SEST-like"/>
</dbReference>
<organism evidence="3 4">
    <name type="scientific">Rhodoplanes tepidamans</name>
    <name type="common">Rhodoplanes cryptolactis</name>
    <dbReference type="NCBI Taxonomy" id="200616"/>
    <lineage>
        <taxon>Bacteria</taxon>
        <taxon>Pseudomonadati</taxon>
        <taxon>Pseudomonadota</taxon>
        <taxon>Alphaproteobacteria</taxon>
        <taxon>Hyphomicrobiales</taxon>
        <taxon>Nitrobacteraceae</taxon>
        <taxon>Rhodoplanes</taxon>
    </lineage>
</organism>
<dbReference type="InterPro" id="IPR036514">
    <property type="entry name" value="SGNH_hydro_sf"/>
</dbReference>
<dbReference type="SUPFAM" id="SSF52266">
    <property type="entry name" value="SGNH hydrolase"/>
    <property type="match status" value="1"/>
</dbReference>
<evidence type="ECO:0000313" key="3">
    <source>
        <dbReference type="EMBL" id="MDC7786672.1"/>
    </source>
</evidence>
<keyword evidence="2" id="KW-0732">Signal</keyword>
<name>A0ABT5JAQ0_RHOTP</name>
<proteinExistence type="predicted"/>
<accession>A0ABT5JAQ0</accession>
<dbReference type="EMBL" id="JAQQLI010000018">
    <property type="protein sequence ID" value="MDC7786672.1"/>
    <property type="molecule type" value="Genomic_DNA"/>
</dbReference>
<dbReference type="RefSeq" id="WP_272777518.1">
    <property type="nucleotide sequence ID" value="NZ_JAQQLI010000018.1"/>
</dbReference>
<evidence type="ECO:0000256" key="1">
    <source>
        <dbReference type="SAM" id="MobiDB-lite"/>
    </source>
</evidence>
<feature type="chain" id="PRO_5045447656" description="SGNH hydrolase-type esterase domain-containing protein" evidence="2">
    <location>
        <begin position="30"/>
        <end position="734"/>
    </location>
</feature>
<gene>
    <name evidence="3" type="ORF">PQJ73_13340</name>
</gene>
<evidence type="ECO:0008006" key="5">
    <source>
        <dbReference type="Google" id="ProtNLM"/>
    </source>
</evidence>
<dbReference type="Gene3D" id="3.40.50.1110">
    <property type="entry name" value="SGNH hydrolase"/>
    <property type="match status" value="1"/>
</dbReference>
<comment type="caution">
    <text evidence="3">The sequence shown here is derived from an EMBL/GenBank/DDBJ whole genome shotgun (WGS) entry which is preliminary data.</text>
</comment>
<feature type="compositionally biased region" description="Pro residues" evidence="1">
    <location>
        <begin position="707"/>
        <end position="717"/>
    </location>
</feature>
<sequence>MAWRDGMATTVLAVMAAALTAALPHPAGAQAPGQPPGPVATQAPGQPPAPGGSGVPAIVVHPGPAAAPDPLAPPAAPEIVPAPLPEPAEGVHIDWQVKNRFRLFRDERDFLRHAQATLGRTVLAAEQTLAAETDGRGWARDTVVRLCTDAAGRPTEVCLRDGVRESYLNPADHRIEARLAGTVDPAAQCTWTFEDGDSLPRSVTAACGEPVNLRVVYGKPTIAVADIAVPGQAPRRATTEILVQDLLIAGLGDSIASGEGNPDRPVVLSDEGFCFRRFGGGGRNEFFRPGREGFRGDKACDSATGRGSDTERAEWARLSARWMSAPCHRSLYGYQLRAALALAVENPQIAVTFLPLACTGATIEAGLFGGQPARELNCGASGSATCPRQVPGQLAQLHDLLARAQRSHPQRGLDLVFLTVGANDIDFSGLVADVIIEASGERTLFRRAGVIGSVEAAHAAMDTTLPTSFQRLRAALKPLVGGSLDRVVYVSYGHPALAPLGGACPTGRDGFDVHPAFGVDGGRLARISRFVERGFFPRLKALATCTGGVACAEPATDRMTFVDGHQGLFADHGFCARSPDDPPFDRECFATDGTSFASSPVEGATSPLRCAARPSDFRSYASRARWIRTANDSYFAAMTFPEGVSPTMQPSDLHDATWGVLSAVYGGAIHPTAEGHAAMADAALPAARAVLRLPQPDPSIVAEPLPAALPAPPPATEPVPQTAGPAGPAGETTR</sequence>
<dbReference type="Proteomes" id="UP001165652">
    <property type="component" value="Unassembled WGS sequence"/>
</dbReference>
<feature type="region of interest" description="Disordered" evidence="1">
    <location>
        <begin position="26"/>
        <end position="67"/>
    </location>
</feature>
<protein>
    <recommendedName>
        <fullName evidence="5">SGNH hydrolase-type esterase domain-containing protein</fullName>
    </recommendedName>
</protein>
<dbReference type="PANTHER" id="PTHR37981:SF1">
    <property type="entry name" value="SGNH HYDROLASE-TYPE ESTERASE DOMAIN-CONTAINING PROTEIN"/>
    <property type="match status" value="1"/>
</dbReference>
<reference evidence="3" key="1">
    <citation type="journal article" date="2023" name="Microbiol Resour">
        <title>Genome Sequences of Rhodoplanes serenus and Two Thermotolerant Strains, Rhodoplanes tepidamans and 'Rhodoplanes cryptolactis,' Further Refine the Genus.</title>
        <authorList>
            <person name="Rayyan A.A."/>
            <person name="Kyndt J.A."/>
        </authorList>
    </citation>
    <scope>NUCLEOTIDE SEQUENCE</scope>
    <source>
        <strain evidence="3">DSM 9987</strain>
    </source>
</reference>